<evidence type="ECO:0000256" key="3">
    <source>
        <dbReference type="ARBA" id="ARBA00022645"/>
    </source>
</evidence>
<comment type="similarity">
    <text evidence="2 10">Belongs to the peptidase M14 family.</text>
</comment>
<dbReference type="GO" id="GO:0006508">
    <property type="term" value="P:proteolysis"/>
    <property type="evidence" value="ECO:0007669"/>
    <property type="project" value="UniProtKB-KW"/>
</dbReference>
<evidence type="ECO:0000259" key="11">
    <source>
        <dbReference type="PROSITE" id="PS52035"/>
    </source>
</evidence>
<feature type="non-terminal residue" evidence="12">
    <location>
        <position position="1"/>
    </location>
</feature>
<evidence type="ECO:0000256" key="9">
    <source>
        <dbReference type="ARBA" id="ARBA00023049"/>
    </source>
</evidence>
<organism evidence="12 13">
    <name type="scientific">Conidiobolus coronatus (strain ATCC 28846 / CBS 209.66 / NRRL 28638)</name>
    <name type="common">Delacroixia coronata</name>
    <dbReference type="NCBI Taxonomy" id="796925"/>
    <lineage>
        <taxon>Eukaryota</taxon>
        <taxon>Fungi</taxon>
        <taxon>Fungi incertae sedis</taxon>
        <taxon>Zoopagomycota</taxon>
        <taxon>Entomophthoromycotina</taxon>
        <taxon>Entomophthoromycetes</taxon>
        <taxon>Entomophthorales</taxon>
        <taxon>Ancylistaceae</taxon>
        <taxon>Conidiobolus</taxon>
    </lineage>
</organism>
<evidence type="ECO:0000256" key="1">
    <source>
        <dbReference type="ARBA" id="ARBA00001947"/>
    </source>
</evidence>
<dbReference type="AlphaFoldDB" id="A0A137PI50"/>
<dbReference type="PROSITE" id="PS52035">
    <property type="entry name" value="PEPTIDASE_M14"/>
    <property type="match status" value="1"/>
</dbReference>
<keyword evidence="7" id="KW-0378">Hydrolase</keyword>
<keyword evidence="6" id="KW-0732">Signal</keyword>
<dbReference type="SMART" id="SM00631">
    <property type="entry name" value="Zn_pept"/>
    <property type="match status" value="1"/>
</dbReference>
<feature type="domain" description="Peptidase M14" evidence="11">
    <location>
        <begin position="5"/>
        <end position="267"/>
    </location>
</feature>
<keyword evidence="13" id="KW-1185">Reference proteome</keyword>
<dbReference type="OrthoDB" id="3626597at2759"/>
<accession>A0A137PI50</accession>
<name>A0A137PI50_CONC2</name>
<evidence type="ECO:0000256" key="8">
    <source>
        <dbReference type="ARBA" id="ARBA00022833"/>
    </source>
</evidence>
<keyword evidence="3" id="KW-0121">Carboxypeptidase</keyword>
<comment type="caution">
    <text evidence="10">Lacks conserved residue(s) required for the propagation of feature annotation.</text>
</comment>
<evidence type="ECO:0000256" key="10">
    <source>
        <dbReference type="PROSITE-ProRule" id="PRU01379"/>
    </source>
</evidence>
<feature type="non-terminal residue" evidence="12">
    <location>
        <position position="267"/>
    </location>
</feature>
<dbReference type="GO" id="GO:0008270">
    <property type="term" value="F:zinc ion binding"/>
    <property type="evidence" value="ECO:0007669"/>
    <property type="project" value="InterPro"/>
</dbReference>
<sequence>DPFFKNFTTYDNLKTTLQFWCKNSQGWCNFIPVYGRSYEGRDLFGAIVTNPAVNQNKTYVWINAGLDGSSTLAPTTAAYMVRALIYDSYYPDIADLLQKYSFVFTPMANPDGFEYSRKNKVAWKKNRSIQKAGNFGVDLTRNFDDHFCQFGGSTNPKDTNYCGPKAFSEPETYYLLQFARKLQRGLWSVLDMYDGGQMLARAPAWSYTYTMNNAIEKGITDGMGIALQQAGYSYSSVVASEKFGLNSGSLLDFVELQLHAPSFRLYL</sequence>
<dbReference type="GO" id="GO:0005615">
    <property type="term" value="C:extracellular space"/>
    <property type="evidence" value="ECO:0007669"/>
    <property type="project" value="TreeGrafter"/>
</dbReference>
<dbReference type="Gene3D" id="3.40.630.10">
    <property type="entry name" value="Zn peptidases"/>
    <property type="match status" value="1"/>
</dbReference>
<proteinExistence type="inferred from homology"/>
<dbReference type="EMBL" id="KQ964421">
    <property type="protein sequence ID" value="KXN74676.1"/>
    <property type="molecule type" value="Genomic_DNA"/>
</dbReference>
<protein>
    <submittedName>
        <fullName evidence="12">Zn-dependent exopeptidase</fullName>
    </submittedName>
</protein>
<dbReference type="PANTHER" id="PTHR11705:SF140">
    <property type="entry name" value="FI02848P-RELATED"/>
    <property type="match status" value="1"/>
</dbReference>
<evidence type="ECO:0000256" key="4">
    <source>
        <dbReference type="ARBA" id="ARBA00022670"/>
    </source>
</evidence>
<evidence type="ECO:0000256" key="7">
    <source>
        <dbReference type="ARBA" id="ARBA00022801"/>
    </source>
</evidence>
<gene>
    <name evidence="12" type="ORF">CONCODRAFT_23336</name>
</gene>
<evidence type="ECO:0000313" key="13">
    <source>
        <dbReference type="Proteomes" id="UP000070444"/>
    </source>
</evidence>
<reference evidence="12 13" key="1">
    <citation type="journal article" date="2015" name="Genome Biol. Evol.">
        <title>Phylogenomic analyses indicate that early fungi evolved digesting cell walls of algal ancestors of land plants.</title>
        <authorList>
            <person name="Chang Y."/>
            <person name="Wang S."/>
            <person name="Sekimoto S."/>
            <person name="Aerts A.L."/>
            <person name="Choi C."/>
            <person name="Clum A."/>
            <person name="LaButti K.M."/>
            <person name="Lindquist E.A."/>
            <person name="Yee Ngan C."/>
            <person name="Ohm R.A."/>
            <person name="Salamov A.A."/>
            <person name="Grigoriev I.V."/>
            <person name="Spatafora J.W."/>
            <person name="Berbee M.L."/>
        </authorList>
    </citation>
    <scope>NUCLEOTIDE SEQUENCE [LARGE SCALE GENOMIC DNA]</scope>
    <source>
        <strain evidence="12 13">NRRL 28638</strain>
    </source>
</reference>
<evidence type="ECO:0000256" key="2">
    <source>
        <dbReference type="ARBA" id="ARBA00005988"/>
    </source>
</evidence>
<keyword evidence="9" id="KW-0482">Metalloprotease</keyword>
<comment type="cofactor">
    <cofactor evidence="1">
        <name>Zn(2+)</name>
        <dbReference type="ChEBI" id="CHEBI:29105"/>
    </cofactor>
</comment>
<dbReference type="Pfam" id="PF00246">
    <property type="entry name" value="Peptidase_M14"/>
    <property type="match status" value="1"/>
</dbReference>
<evidence type="ECO:0000256" key="6">
    <source>
        <dbReference type="ARBA" id="ARBA00022729"/>
    </source>
</evidence>
<dbReference type="FunFam" id="3.40.630.10:FF:000084">
    <property type="entry name" value="Carboxypeptidase B2"/>
    <property type="match status" value="1"/>
</dbReference>
<dbReference type="SUPFAM" id="SSF53187">
    <property type="entry name" value="Zn-dependent exopeptidases"/>
    <property type="match status" value="1"/>
</dbReference>
<dbReference type="GO" id="GO:0004181">
    <property type="term" value="F:metallocarboxypeptidase activity"/>
    <property type="evidence" value="ECO:0007669"/>
    <property type="project" value="InterPro"/>
</dbReference>
<dbReference type="Proteomes" id="UP000070444">
    <property type="component" value="Unassembled WGS sequence"/>
</dbReference>
<dbReference type="InterPro" id="IPR000834">
    <property type="entry name" value="Peptidase_M14"/>
</dbReference>
<keyword evidence="4" id="KW-0645">Protease</keyword>
<keyword evidence="5" id="KW-0479">Metal-binding</keyword>
<keyword evidence="8" id="KW-0862">Zinc</keyword>
<evidence type="ECO:0000313" key="12">
    <source>
        <dbReference type="EMBL" id="KXN74676.1"/>
    </source>
</evidence>
<dbReference type="PANTHER" id="PTHR11705">
    <property type="entry name" value="PROTEASE FAMILY M14 CARBOXYPEPTIDASE A,B"/>
    <property type="match status" value="1"/>
</dbReference>
<evidence type="ECO:0000256" key="5">
    <source>
        <dbReference type="ARBA" id="ARBA00022723"/>
    </source>
</evidence>